<accession>A0A8E2J484</accession>
<dbReference type="Proteomes" id="UP000250043">
    <property type="component" value="Unassembled WGS sequence"/>
</dbReference>
<keyword evidence="3" id="KW-1185">Reference proteome</keyword>
<protein>
    <submittedName>
        <fullName evidence="2">Uncharacterized protein</fullName>
    </submittedName>
</protein>
<reference evidence="2 3" key="1">
    <citation type="submission" date="2016-07" db="EMBL/GenBank/DDBJ databases">
        <title>Draft genome of the white-rot fungus Obba rivulosa 3A-2.</title>
        <authorList>
            <consortium name="DOE Joint Genome Institute"/>
            <person name="Miettinen O."/>
            <person name="Riley R."/>
            <person name="Acob R."/>
            <person name="Barry K."/>
            <person name="Cullen D."/>
            <person name="De Vries R."/>
            <person name="Hainaut M."/>
            <person name="Hatakka A."/>
            <person name="Henrissat B."/>
            <person name="Hilden K."/>
            <person name="Kuo R."/>
            <person name="Labutti K."/>
            <person name="Lipzen A."/>
            <person name="Makela M.R."/>
            <person name="Sandor L."/>
            <person name="Spatafora J.W."/>
            <person name="Grigoriev I.V."/>
            <person name="Hibbett D.S."/>
        </authorList>
    </citation>
    <scope>NUCLEOTIDE SEQUENCE [LARGE SCALE GENOMIC DNA]</scope>
    <source>
        <strain evidence="2 3">3A-2</strain>
    </source>
</reference>
<proteinExistence type="predicted"/>
<feature type="compositionally biased region" description="Polar residues" evidence="1">
    <location>
        <begin position="25"/>
        <end position="38"/>
    </location>
</feature>
<gene>
    <name evidence="2" type="ORF">OBBRIDRAFT_145465</name>
</gene>
<name>A0A8E2J484_9APHY</name>
<evidence type="ECO:0000313" key="2">
    <source>
        <dbReference type="EMBL" id="OCH94442.1"/>
    </source>
</evidence>
<dbReference type="EMBL" id="KV722344">
    <property type="protein sequence ID" value="OCH94442.1"/>
    <property type="molecule type" value="Genomic_DNA"/>
</dbReference>
<dbReference type="OrthoDB" id="2804751at2759"/>
<evidence type="ECO:0000256" key="1">
    <source>
        <dbReference type="SAM" id="MobiDB-lite"/>
    </source>
</evidence>
<feature type="region of interest" description="Disordered" evidence="1">
    <location>
        <begin position="1"/>
        <end position="40"/>
    </location>
</feature>
<dbReference type="AlphaFoldDB" id="A0A8E2J484"/>
<evidence type="ECO:0000313" key="3">
    <source>
        <dbReference type="Proteomes" id="UP000250043"/>
    </source>
</evidence>
<organism evidence="2 3">
    <name type="scientific">Obba rivulosa</name>
    <dbReference type="NCBI Taxonomy" id="1052685"/>
    <lineage>
        <taxon>Eukaryota</taxon>
        <taxon>Fungi</taxon>
        <taxon>Dikarya</taxon>
        <taxon>Basidiomycota</taxon>
        <taxon>Agaricomycotina</taxon>
        <taxon>Agaricomycetes</taxon>
        <taxon>Polyporales</taxon>
        <taxon>Gelatoporiaceae</taxon>
        <taxon>Obba</taxon>
    </lineage>
</organism>
<feature type="region of interest" description="Disordered" evidence="1">
    <location>
        <begin position="99"/>
        <end position="125"/>
    </location>
</feature>
<sequence>MERMPSSVTARALHPTEDFPPAQEQVVSSITSRASGPQHSFRAYSDDIKEDEVQAVVSEVVAAQPLEEVAVTVVISDINTSQGENDETISHAIEPAAGITPETPEASLPMPEVPTERPKSPWTPSYSVTVQGPGAEAEADVEELEQLPPTTVQVHAVDIVTEVMTTADVPVIRTDDEDEALIVSQADTVSMII</sequence>